<protein>
    <submittedName>
        <fullName evidence="6">30 kDa heat shock protein</fullName>
    </submittedName>
</protein>
<feature type="region of interest" description="Disordered" evidence="4">
    <location>
        <begin position="109"/>
        <end position="151"/>
    </location>
</feature>
<evidence type="ECO:0000256" key="3">
    <source>
        <dbReference type="RuleBase" id="RU003616"/>
    </source>
</evidence>
<evidence type="ECO:0000259" key="5">
    <source>
        <dbReference type="PROSITE" id="PS01031"/>
    </source>
</evidence>
<evidence type="ECO:0000313" key="7">
    <source>
        <dbReference type="Proteomes" id="UP001321749"/>
    </source>
</evidence>
<comment type="caution">
    <text evidence="6">The sequence shown here is derived from an EMBL/GenBank/DDBJ whole genome shotgun (WGS) entry which is preliminary data.</text>
</comment>
<dbReference type="SUPFAM" id="SSF49764">
    <property type="entry name" value="HSP20-like chaperones"/>
    <property type="match status" value="1"/>
</dbReference>
<evidence type="ECO:0000256" key="1">
    <source>
        <dbReference type="ARBA" id="ARBA00023016"/>
    </source>
</evidence>
<dbReference type="InterPro" id="IPR031107">
    <property type="entry name" value="Small_HSP"/>
</dbReference>
<dbReference type="Gene3D" id="2.60.40.790">
    <property type="match status" value="1"/>
</dbReference>
<dbReference type="PANTHER" id="PTHR11527">
    <property type="entry name" value="HEAT-SHOCK PROTEIN 20 FAMILY MEMBER"/>
    <property type="match status" value="1"/>
</dbReference>
<dbReference type="PROSITE" id="PS01031">
    <property type="entry name" value="SHSP"/>
    <property type="match status" value="1"/>
</dbReference>
<keyword evidence="7" id="KW-1185">Reference proteome</keyword>
<gene>
    <name evidence="6" type="ORF">QBC42DRAFT_287741</name>
</gene>
<dbReference type="InterPro" id="IPR002068">
    <property type="entry name" value="A-crystallin/Hsp20_dom"/>
</dbReference>
<evidence type="ECO:0000256" key="4">
    <source>
        <dbReference type="SAM" id="MobiDB-lite"/>
    </source>
</evidence>
<feature type="domain" description="SHSP" evidence="5">
    <location>
        <begin position="47"/>
        <end position="204"/>
    </location>
</feature>
<evidence type="ECO:0000313" key="6">
    <source>
        <dbReference type="EMBL" id="KAK4461222.1"/>
    </source>
</evidence>
<keyword evidence="1 6" id="KW-0346">Stress response</keyword>
<feature type="compositionally biased region" description="Basic and acidic residues" evidence="4">
    <location>
        <begin position="109"/>
        <end position="150"/>
    </location>
</feature>
<reference evidence="6" key="2">
    <citation type="submission" date="2023-06" db="EMBL/GenBank/DDBJ databases">
        <authorList>
            <consortium name="Lawrence Berkeley National Laboratory"/>
            <person name="Mondo S.J."/>
            <person name="Hensen N."/>
            <person name="Bonometti L."/>
            <person name="Westerberg I."/>
            <person name="Brannstrom I.O."/>
            <person name="Guillou S."/>
            <person name="Cros-Aarteil S."/>
            <person name="Calhoun S."/>
            <person name="Haridas S."/>
            <person name="Kuo A."/>
            <person name="Pangilinan J."/>
            <person name="Riley R."/>
            <person name="Labutti K."/>
            <person name="Andreopoulos B."/>
            <person name="Lipzen A."/>
            <person name="Chen C."/>
            <person name="Yanf M."/>
            <person name="Daum C."/>
            <person name="Ng V."/>
            <person name="Clum A."/>
            <person name="Steindorff A."/>
            <person name="Ohm R."/>
            <person name="Martin F."/>
            <person name="Silar P."/>
            <person name="Natvig D."/>
            <person name="Lalanne C."/>
            <person name="Gautier V."/>
            <person name="Ament-Velasquez S.L."/>
            <person name="Kruys A."/>
            <person name="Hutchinson M.I."/>
            <person name="Powell A.J."/>
            <person name="Barry K."/>
            <person name="Miller A.N."/>
            <person name="Grigoriev I.V."/>
            <person name="Debuchy R."/>
            <person name="Gladieux P."/>
            <person name="Thoren M.H."/>
            <person name="Johannesson H."/>
        </authorList>
    </citation>
    <scope>NUCLEOTIDE SEQUENCE</scope>
    <source>
        <strain evidence="6">PSN324</strain>
    </source>
</reference>
<dbReference type="InterPro" id="IPR008978">
    <property type="entry name" value="HSP20-like_chaperone"/>
</dbReference>
<reference evidence="6" key="1">
    <citation type="journal article" date="2023" name="Mol. Phylogenet. Evol.">
        <title>Genome-scale phylogeny and comparative genomics of the fungal order Sordariales.</title>
        <authorList>
            <person name="Hensen N."/>
            <person name="Bonometti L."/>
            <person name="Westerberg I."/>
            <person name="Brannstrom I.O."/>
            <person name="Guillou S."/>
            <person name="Cros-Aarteil S."/>
            <person name="Calhoun S."/>
            <person name="Haridas S."/>
            <person name="Kuo A."/>
            <person name="Mondo S."/>
            <person name="Pangilinan J."/>
            <person name="Riley R."/>
            <person name="LaButti K."/>
            <person name="Andreopoulos B."/>
            <person name="Lipzen A."/>
            <person name="Chen C."/>
            <person name="Yan M."/>
            <person name="Daum C."/>
            <person name="Ng V."/>
            <person name="Clum A."/>
            <person name="Steindorff A."/>
            <person name="Ohm R.A."/>
            <person name="Martin F."/>
            <person name="Silar P."/>
            <person name="Natvig D.O."/>
            <person name="Lalanne C."/>
            <person name="Gautier V."/>
            <person name="Ament-Velasquez S.L."/>
            <person name="Kruys A."/>
            <person name="Hutchinson M.I."/>
            <person name="Powell A.J."/>
            <person name="Barry K."/>
            <person name="Miller A.N."/>
            <person name="Grigoriev I.V."/>
            <person name="Debuchy R."/>
            <person name="Gladieux P."/>
            <person name="Hiltunen Thoren M."/>
            <person name="Johannesson H."/>
        </authorList>
    </citation>
    <scope>NUCLEOTIDE SEQUENCE</scope>
    <source>
        <strain evidence="6">PSN324</strain>
    </source>
</reference>
<proteinExistence type="inferred from homology"/>
<dbReference type="Pfam" id="PF00011">
    <property type="entry name" value="HSP20"/>
    <property type="match status" value="1"/>
</dbReference>
<organism evidence="6 7">
    <name type="scientific">Cladorrhinum samala</name>
    <dbReference type="NCBI Taxonomy" id="585594"/>
    <lineage>
        <taxon>Eukaryota</taxon>
        <taxon>Fungi</taxon>
        <taxon>Dikarya</taxon>
        <taxon>Ascomycota</taxon>
        <taxon>Pezizomycotina</taxon>
        <taxon>Sordariomycetes</taxon>
        <taxon>Sordariomycetidae</taxon>
        <taxon>Sordariales</taxon>
        <taxon>Podosporaceae</taxon>
        <taxon>Cladorrhinum</taxon>
    </lineage>
</organism>
<dbReference type="AlphaFoldDB" id="A0AAV9HK32"/>
<name>A0AAV9HK32_9PEZI</name>
<accession>A0AAV9HK32</accession>
<evidence type="ECO:0000256" key="2">
    <source>
        <dbReference type="PROSITE-ProRule" id="PRU00285"/>
    </source>
</evidence>
<dbReference type="Proteomes" id="UP001321749">
    <property type="component" value="Unassembled WGS sequence"/>
</dbReference>
<dbReference type="CDD" id="cd06464">
    <property type="entry name" value="ACD_sHsps-like"/>
    <property type="match status" value="1"/>
</dbReference>
<dbReference type="EMBL" id="MU864995">
    <property type="protein sequence ID" value="KAK4461222.1"/>
    <property type="molecule type" value="Genomic_DNA"/>
</dbReference>
<comment type="similarity">
    <text evidence="2 3">Belongs to the small heat shock protein (HSP20) family.</text>
</comment>
<sequence length="204" mass="23213">MSLWNPYHRTSSPGFSPLFRMLDDFDKYTQSAFGGNNLFPAASSMSSRMVSFSPKFDITEHDNHYLLQGELPGVPQENIAIEFTDPHTMVIRGHVQHERTEANMARLEAGKEQGRIESAEGEKGDSETASESHRQQEEGDKKEEKNEPKAKYWLTERSYGEFSRVFSFPKSVNQDAVEAKLENGLLNIMVPKEEKKAGRKIEIK</sequence>